<proteinExistence type="predicted"/>
<organism evidence="1">
    <name type="scientific">Flavonifractor plautii</name>
    <name type="common">Fusobacterium plautii</name>
    <dbReference type="NCBI Taxonomy" id="292800"/>
    <lineage>
        <taxon>Bacteria</taxon>
        <taxon>Bacillati</taxon>
        <taxon>Bacillota</taxon>
        <taxon>Clostridia</taxon>
        <taxon>Eubacteriales</taxon>
        <taxon>Oscillospiraceae</taxon>
        <taxon>Flavonifractor</taxon>
    </lineage>
</organism>
<dbReference type="EMBL" id="CACRUB010000031">
    <property type="protein sequence ID" value="VYU27653.1"/>
    <property type="molecule type" value="Genomic_DNA"/>
</dbReference>
<gene>
    <name evidence="1" type="ORF">FPLFYP42_01793</name>
</gene>
<sequence>MPSIWRLVMVAMIERDNTTWPEGLPKELEDFFYEVKFVEVEAPGVYSIIARMHPDRLLTDEFYVVDRSSTIISDAAKKYGDALPEIPQFLLFPYDKKDGGFPIIAYELARYRVTNGEKLEHMGNLHNMAFYGMEQYPHYFGYYPAPTMTPKGYMTRYQTIDNGIFLLETDQGNRLMAVCYPIWESDLSDALTAAGLQTEYDIAHNISETLGYLFFEESYFCLVIFELVYLREEWVKSGMVNLAALMNAIWRDQPGYAAAHNLSEQRGLHDALGILLNILGTEVELSSSTDRMIAITPDAGCDYLHLP</sequence>
<dbReference type="RefSeq" id="WP_156621483.1">
    <property type="nucleotide sequence ID" value="NZ_CACRUB010000031.1"/>
</dbReference>
<accession>A0A6N3DPA5</accession>
<evidence type="ECO:0000313" key="1">
    <source>
        <dbReference type="EMBL" id="VYU27653.1"/>
    </source>
</evidence>
<protein>
    <submittedName>
        <fullName evidence="1">Uncharacterized protein</fullName>
    </submittedName>
</protein>
<dbReference type="AlphaFoldDB" id="A0A6N3DPA5"/>
<name>A0A6N3DPA5_FLAPL</name>
<reference evidence="1" key="1">
    <citation type="submission" date="2019-11" db="EMBL/GenBank/DDBJ databases">
        <authorList>
            <person name="Feng L."/>
        </authorList>
    </citation>
    <scope>NUCLEOTIDE SEQUENCE</scope>
    <source>
        <strain evidence="1">FplautiiLFYP42</strain>
    </source>
</reference>